<feature type="region of interest" description="Disordered" evidence="1">
    <location>
        <begin position="30"/>
        <end position="49"/>
    </location>
</feature>
<name>A0A5S4X1L4_9BRAD</name>
<feature type="region of interest" description="Disordered" evidence="1">
    <location>
        <begin position="210"/>
        <end position="231"/>
    </location>
</feature>
<evidence type="ECO:0000313" key="3">
    <source>
        <dbReference type="EMBL" id="TYL87804.1"/>
    </source>
</evidence>
<accession>A0A5S4X1L4</accession>
<feature type="transmembrane region" description="Helical" evidence="2">
    <location>
        <begin position="56"/>
        <end position="75"/>
    </location>
</feature>
<keyword evidence="4" id="KW-1185">Reference proteome</keyword>
<dbReference type="Proteomes" id="UP000324853">
    <property type="component" value="Unassembled WGS sequence"/>
</dbReference>
<reference evidence="3 4" key="1">
    <citation type="submission" date="2019-08" db="EMBL/GenBank/DDBJ databases">
        <title>Bradyrhizobium hipponensis sp. nov., a rhizobium isolated from a Lupinus angustifolius root nodule in Tunisia.</title>
        <authorList>
            <person name="Off K."/>
            <person name="Rejili M."/>
            <person name="Mars M."/>
            <person name="Brachmann A."/>
            <person name="Marin M."/>
        </authorList>
    </citation>
    <scope>NUCLEOTIDE SEQUENCE [LARGE SCALE GENOMIC DNA]</scope>
    <source>
        <strain evidence="3 4">CTAW11</strain>
    </source>
</reference>
<sequence length="231" mass="24294">MRSMRMTTTSEMLGFAEHLDAAALAAAAFEPQAEHEAEPAAAEAPAPGKRSSRKSVLALSVCALAINGAAAIYTLPFDLPSPNISSLAALLPRQEEPVAKPDPIVAALKDIQSAQQQQAASLQEINSSLQQNAALRQQDSTTLVSLRQSITDERGDVKKISPQLSTLIAKIDSLQTAMTSDVTSSIRRAHARYGLSATMRKRMVRQSKSIGPISVGGAPLTAPATVAAPES</sequence>
<protein>
    <submittedName>
        <fullName evidence="3">Uncharacterized protein</fullName>
    </submittedName>
</protein>
<organism evidence="3 4">
    <name type="scientific">Bradyrhizobium cytisi</name>
    <dbReference type="NCBI Taxonomy" id="515489"/>
    <lineage>
        <taxon>Bacteria</taxon>
        <taxon>Pseudomonadati</taxon>
        <taxon>Pseudomonadota</taxon>
        <taxon>Alphaproteobacteria</taxon>
        <taxon>Hyphomicrobiales</taxon>
        <taxon>Nitrobacteraceae</taxon>
        <taxon>Bradyrhizobium</taxon>
    </lineage>
</organism>
<keyword evidence="2" id="KW-1133">Transmembrane helix</keyword>
<evidence type="ECO:0000256" key="1">
    <source>
        <dbReference type="SAM" id="MobiDB-lite"/>
    </source>
</evidence>
<keyword evidence="2" id="KW-0812">Transmembrane</keyword>
<evidence type="ECO:0000256" key="2">
    <source>
        <dbReference type="SAM" id="Phobius"/>
    </source>
</evidence>
<dbReference type="OrthoDB" id="8230027at2"/>
<proteinExistence type="predicted"/>
<gene>
    <name evidence="3" type="ORF">FXB38_03225</name>
</gene>
<feature type="compositionally biased region" description="Low complexity" evidence="1">
    <location>
        <begin position="218"/>
        <end position="231"/>
    </location>
</feature>
<keyword evidence="2" id="KW-0472">Membrane</keyword>
<dbReference type="EMBL" id="VSSR01000006">
    <property type="protein sequence ID" value="TYL87804.1"/>
    <property type="molecule type" value="Genomic_DNA"/>
</dbReference>
<dbReference type="AlphaFoldDB" id="A0A5S4X1L4"/>
<comment type="caution">
    <text evidence="3">The sequence shown here is derived from an EMBL/GenBank/DDBJ whole genome shotgun (WGS) entry which is preliminary data.</text>
</comment>
<evidence type="ECO:0000313" key="4">
    <source>
        <dbReference type="Proteomes" id="UP000324853"/>
    </source>
</evidence>